<keyword evidence="1" id="KW-0732">Signal</keyword>
<dbReference type="EMBL" id="WKJK01000001">
    <property type="protein sequence ID" value="MRW88707.1"/>
    <property type="molecule type" value="Genomic_DNA"/>
</dbReference>
<evidence type="ECO:0000313" key="2">
    <source>
        <dbReference type="EMBL" id="MRW88707.1"/>
    </source>
</evidence>
<feature type="chain" id="PRO_5026249769" description="Lipoprotein" evidence="1">
    <location>
        <begin position="19"/>
        <end position="239"/>
    </location>
</feature>
<name>A0A6I2KUH8_9BURK</name>
<reference evidence="2 3" key="1">
    <citation type="submission" date="2019-11" db="EMBL/GenBank/DDBJ databases">
        <title>Novel species isolated from a subtropical stream in China.</title>
        <authorList>
            <person name="Lu H."/>
        </authorList>
    </citation>
    <scope>NUCLEOTIDE SEQUENCE [LARGE SCALE GENOMIC DNA]</scope>
    <source>
        <strain evidence="2 3">FT80W</strain>
    </source>
</reference>
<evidence type="ECO:0008006" key="4">
    <source>
        <dbReference type="Google" id="ProtNLM"/>
    </source>
</evidence>
<proteinExistence type="predicted"/>
<dbReference type="PROSITE" id="PS51257">
    <property type="entry name" value="PROKAR_LIPOPROTEIN"/>
    <property type="match status" value="1"/>
</dbReference>
<accession>A0A6I2KUH8</accession>
<dbReference type="Proteomes" id="UP000433309">
    <property type="component" value="Unassembled WGS sequence"/>
</dbReference>
<feature type="signal peptide" evidence="1">
    <location>
        <begin position="1"/>
        <end position="18"/>
    </location>
</feature>
<organism evidence="2 3">
    <name type="scientific">Duganella guangzhouensis</name>
    <dbReference type="NCBI Taxonomy" id="2666084"/>
    <lineage>
        <taxon>Bacteria</taxon>
        <taxon>Pseudomonadati</taxon>
        <taxon>Pseudomonadota</taxon>
        <taxon>Betaproteobacteria</taxon>
        <taxon>Burkholderiales</taxon>
        <taxon>Oxalobacteraceae</taxon>
        <taxon>Telluria group</taxon>
        <taxon>Duganella</taxon>
    </lineage>
</organism>
<keyword evidence="3" id="KW-1185">Reference proteome</keyword>
<comment type="caution">
    <text evidence="2">The sequence shown here is derived from an EMBL/GenBank/DDBJ whole genome shotgun (WGS) entry which is preliminary data.</text>
</comment>
<dbReference type="AlphaFoldDB" id="A0A6I2KUH8"/>
<evidence type="ECO:0000313" key="3">
    <source>
        <dbReference type="Proteomes" id="UP000433309"/>
    </source>
</evidence>
<gene>
    <name evidence="2" type="ORF">GJ699_01765</name>
</gene>
<sequence>MRIVLPLLLLLISGCAAAEEEAPQQVTVAGSKDPDWKPYRKMLDGLDAFDKYHALAPAGELRFVLRPQQPKLNAADLTLRIVGDSTNIDVPIAANATFSLPRDEAAAKDDADLRLSSKKGLYRWRPDIHTPGLPAGTRRLGDLRLECEVRWAVDKFDASFIKLAYLVPLGGVCHTSKSRVFYLTDFPIDGATLISGTRREKLSAERLDAQSHMRYAPPLYDQSWPDDTLIEFARATEVN</sequence>
<evidence type="ECO:0000256" key="1">
    <source>
        <dbReference type="SAM" id="SignalP"/>
    </source>
</evidence>
<protein>
    <recommendedName>
        <fullName evidence="4">Lipoprotein</fullName>
    </recommendedName>
</protein>
<dbReference type="RefSeq" id="WP_154372503.1">
    <property type="nucleotide sequence ID" value="NZ_WKJK01000001.1"/>
</dbReference>